<feature type="compositionally biased region" description="Polar residues" evidence="9">
    <location>
        <begin position="725"/>
        <end position="735"/>
    </location>
</feature>
<feature type="region of interest" description="Disordered" evidence="9">
    <location>
        <begin position="481"/>
        <end position="501"/>
    </location>
</feature>
<feature type="transmembrane region" description="Helical" evidence="10">
    <location>
        <begin position="894"/>
        <end position="923"/>
    </location>
</feature>
<dbReference type="InParanoid" id="D8LHA4"/>
<evidence type="ECO:0000256" key="8">
    <source>
        <dbReference type="ARBA" id="ARBA00023136"/>
    </source>
</evidence>
<proteinExistence type="predicted"/>
<feature type="region of interest" description="Disordered" evidence="9">
    <location>
        <begin position="694"/>
        <end position="741"/>
    </location>
</feature>
<keyword evidence="14" id="KW-1185">Reference proteome</keyword>
<keyword evidence="6" id="KW-0067">ATP-binding</keyword>
<organism evidence="13 14">
    <name type="scientific">Ectocarpus siliculosus</name>
    <name type="common">Brown alga</name>
    <name type="synonym">Conferva siliculosa</name>
    <dbReference type="NCBI Taxonomy" id="2880"/>
    <lineage>
        <taxon>Eukaryota</taxon>
        <taxon>Sar</taxon>
        <taxon>Stramenopiles</taxon>
        <taxon>Ochrophyta</taxon>
        <taxon>PX clade</taxon>
        <taxon>Phaeophyceae</taxon>
        <taxon>Ectocarpales</taxon>
        <taxon>Ectocarpaceae</taxon>
        <taxon>Ectocarpus</taxon>
    </lineage>
</organism>
<evidence type="ECO:0000256" key="9">
    <source>
        <dbReference type="SAM" id="MobiDB-lite"/>
    </source>
</evidence>
<dbReference type="PANTHER" id="PTHR24223:SF415">
    <property type="entry name" value="FI20190P1"/>
    <property type="match status" value="1"/>
</dbReference>
<dbReference type="EMBL" id="FN648364">
    <property type="protein sequence ID" value="CBN74323.1"/>
    <property type="molecule type" value="Genomic_DNA"/>
</dbReference>
<feature type="transmembrane region" description="Helical" evidence="10">
    <location>
        <begin position="996"/>
        <end position="1018"/>
    </location>
</feature>
<dbReference type="Pfam" id="PF00664">
    <property type="entry name" value="ABC_membrane"/>
    <property type="match status" value="2"/>
</dbReference>
<feature type="transmembrane region" description="Helical" evidence="10">
    <location>
        <begin position="176"/>
        <end position="194"/>
    </location>
</feature>
<keyword evidence="5" id="KW-0547">Nucleotide-binding</keyword>
<evidence type="ECO:0000313" key="14">
    <source>
        <dbReference type="Proteomes" id="UP000002630"/>
    </source>
</evidence>
<dbReference type="PROSITE" id="PS00211">
    <property type="entry name" value="ABC_TRANSPORTER_1"/>
    <property type="match status" value="1"/>
</dbReference>
<dbReference type="FunFam" id="1.20.1560.10:FF:000006">
    <property type="entry name" value="ATP-binding cassette, sub-family C (CFTR/MRP), member 9"/>
    <property type="match status" value="1"/>
</dbReference>
<protein>
    <submittedName>
        <fullName evidence="13">Similar to canalicular multispecific organic anion transporter</fullName>
    </submittedName>
</protein>
<name>D8LHA4_ECTSI</name>
<evidence type="ECO:0000256" key="5">
    <source>
        <dbReference type="ARBA" id="ARBA00022741"/>
    </source>
</evidence>
<evidence type="ECO:0000256" key="7">
    <source>
        <dbReference type="ARBA" id="ARBA00022989"/>
    </source>
</evidence>
<evidence type="ECO:0000256" key="4">
    <source>
        <dbReference type="ARBA" id="ARBA00022737"/>
    </source>
</evidence>
<keyword evidence="7 10" id="KW-1133">Transmembrane helix</keyword>
<feature type="transmembrane region" description="Helical" evidence="10">
    <location>
        <begin position="751"/>
        <end position="776"/>
    </location>
</feature>
<dbReference type="GO" id="GO:0016020">
    <property type="term" value="C:membrane"/>
    <property type="evidence" value="ECO:0007669"/>
    <property type="project" value="UniProtKB-SubCell"/>
</dbReference>
<dbReference type="InterPro" id="IPR044726">
    <property type="entry name" value="ABCC_6TM_D2"/>
</dbReference>
<evidence type="ECO:0000256" key="3">
    <source>
        <dbReference type="ARBA" id="ARBA00022692"/>
    </source>
</evidence>
<dbReference type="Proteomes" id="UP000002630">
    <property type="component" value="Linkage Group LG25"/>
</dbReference>
<feature type="compositionally biased region" description="Low complexity" evidence="9">
    <location>
        <begin position="702"/>
        <end position="717"/>
    </location>
</feature>
<feature type="domain" description="ABC transporter" evidence="11">
    <location>
        <begin position="425"/>
        <end position="676"/>
    </location>
</feature>
<dbReference type="SMART" id="SM00382">
    <property type="entry name" value="AAA"/>
    <property type="match status" value="2"/>
</dbReference>
<dbReference type="Gene3D" id="1.20.1560.10">
    <property type="entry name" value="ABC transporter type 1, transmembrane domain"/>
    <property type="match status" value="2"/>
</dbReference>
<dbReference type="PANTHER" id="PTHR24223">
    <property type="entry name" value="ATP-BINDING CASSETTE SUB-FAMILY C"/>
    <property type="match status" value="1"/>
</dbReference>
<keyword evidence="4" id="KW-0677">Repeat</keyword>
<evidence type="ECO:0000313" key="13">
    <source>
        <dbReference type="EMBL" id="CBN74323.1"/>
    </source>
</evidence>
<feature type="transmembrane region" description="Helical" evidence="10">
    <location>
        <begin position="253"/>
        <end position="274"/>
    </location>
</feature>
<dbReference type="EMBL" id="FN649750">
    <property type="protein sequence ID" value="CBN74323.1"/>
    <property type="molecule type" value="Genomic_DNA"/>
</dbReference>
<dbReference type="Gene3D" id="3.40.50.300">
    <property type="entry name" value="P-loop containing nucleotide triphosphate hydrolases"/>
    <property type="match status" value="2"/>
</dbReference>
<dbReference type="Pfam" id="PF00005">
    <property type="entry name" value="ABC_tran"/>
    <property type="match status" value="2"/>
</dbReference>
<dbReference type="InterPro" id="IPR003593">
    <property type="entry name" value="AAA+_ATPase"/>
</dbReference>
<dbReference type="CDD" id="cd03244">
    <property type="entry name" value="ABCC_MRP_domain2"/>
    <property type="match status" value="1"/>
</dbReference>
<dbReference type="InterPro" id="IPR036640">
    <property type="entry name" value="ABC1_TM_sf"/>
</dbReference>
<dbReference type="PROSITE" id="PS50929">
    <property type="entry name" value="ABC_TM1F"/>
    <property type="match status" value="2"/>
</dbReference>
<dbReference type="OrthoDB" id="6500128at2759"/>
<feature type="domain" description="ABC transporter" evidence="11">
    <location>
        <begin position="1092"/>
        <end position="1326"/>
    </location>
</feature>
<dbReference type="eggNOG" id="KOG0054">
    <property type="taxonomic scope" value="Eukaryota"/>
</dbReference>
<dbReference type="SUPFAM" id="SSF90123">
    <property type="entry name" value="ABC transporter transmembrane region"/>
    <property type="match status" value="2"/>
</dbReference>
<evidence type="ECO:0000256" key="2">
    <source>
        <dbReference type="ARBA" id="ARBA00022448"/>
    </source>
</evidence>
<dbReference type="FunFam" id="1.20.1560.10:FF:000013">
    <property type="entry name" value="ABC transporter C family member 2"/>
    <property type="match status" value="1"/>
</dbReference>
<dbReference type="InterPro" id="IPR050173">
    <property type="entry name" value="ABC_transporter_C-like"/>
</dbReference>
<evidence type="ECO:0000259" key="11">
    <source>
        <dbReference type="PROSITE" id="PS50893"/>
    </source>
</evidence>
<gene>
    <name evidence="13" type="ORF">Esi_0019_0132</name>
</gene>
<dbReference type="InterPro" id="IPR044746">
    <property type="entry name" value="ABCC_6TM_D1"/>
</dbReference>
<dbReference type="GO" id="GO:0016887">
    <property type="term" value="F:ATP hydrolysis activity"/>
    <property type="evidence" value="ECO:0007669"/>
    <property type="project" value="InterPro"/>
</dbReference>
<feature type="transmembrane region" description="Helical" evidence="10">
    <location>
        <begin position="796"/>
        <end position="825"/>
    </location>
</feature>
<keyword evidence="8 10" id="KW-0472">Membrane</keyword>
<dbReference type="PROSITE" id="PS50893">
    <property type="entry name" value="ABC_TRANSPORTER_2"/>
    <property type="match status" value="2"/>
</dbReference>
<feature type="domain" description="ABC transmembrane type-1" evidence="12">
    <location>
        <begin position="778"/>
        <end position="1052"/>
    </location>
</feature>
<dbReference type="GO" id="GO:0005524">
    <property type="term" value="F:ATP binding"/>
    <property type="evidence" value="ECO:0007669"/>
    <property type="project" value="UniProtKB-KW"/>
</dbReference>
<dbReference type="InterPro" id="IPR027417">
    <property type="entry name" value="P-loop_NTPase"/>
</dbReference>
<reference evidence="13 14" key="1">
    <citation type="journal article" date="2010" name="Nature">
        <title>The Ectocarpus genome and the independent evolution of multicellularity in brown algae.</title>
        <authorList>
            <person name="Cock J.M."/>
            <person name="Sterck L."/>
            <person name="Rouze P."/>
            <person name="Scornet D."/>
            <person name="Allen A.E."/>
            <person name="Amoutzias G."/>
            <person name="Anthouard V."/>
            <person name="Artiguenave F."/>
            <person name="Aury J.M."/>
            <person name="Badger J.H."/>
            <person name="Beszteri B."/>
            <person name="Billiau K."/>
            <person name="Bonnet E."/>
            <person name="Bothwell J.H."/>
            <person name="Bowler C."/>
            <person name="Boyen C."/>
            <person name="Brownlee C."/>
            <person name="Carrano C.J."/>
            <person name="Charrier B."/>
            <person name="Cho G.Y."/>
            <person name="Coelho S.M."/>
            <person name="Collen J."/>
            <person name="Corre E."/>
            <person name="Da Silva C."/>
            <person name="Delage L."/>
            <person name="Delaroque N."/>
            <person name="Dittami S.M."/>
            <person name="Doulbeau S."/>
            <person name="Elias M."/>
            <person name="Farnham G."/>
            <person name="Gachon C.M."/>
            <person name="Gschloessl B."/>
            <person name="Heesch S."/>
            <person name="Jabbari K."/>
            <person name="Jubin C."/>
            <person name="Kawai H."/>
            <person name="Kimura K."/>
            <person name="Kloareg B."/>
            <person name="Kupper F.C."/>
            <person name="Lang D."/>
            <person name="Le Bail A."/>
            <person name="Leblanc C."/>
            <person name="Lerouge P."/>
            <person name="Lohr M."/>
            <person name="Lopez P.J."/>
            <person name="Martens C."/>
            <person name="Maumus F."/>
            <person name="Michel G."/>
            <person name="Miranda-Saavedra D."/>
            <person name="Morales J."/>
            <person name="Moreau H."/>
            <person name="Motomura T."/>
            <person name="Nagasato C."/>
            <person name="Napoli C.A."/>
            <person name="Nelson D.R."/>
            <person name="Nyvall-Collen P."/>
            <person name="Peters A.F."/>
            <person name="Pommier C."/>
            <person name="Potin P."/>
            <person name="Poulain J."/>
            <person name="Quesneville H."/>
            <person name="Read B."/>
            <person name="Rensing S.A."/>
            <person name="Ritter A."/>
            <person name="Rousvoal S."/>
            <person name="Samanta M."/>
            <person name="Samson G."/>
            <person name="Schroeder D.C."/>
            <person name="Segurens B."/>
            <person name="Strittmatter M."/>
            <person name="Tonon T."/>
            <person name="Tregear J.W."/>
            <person name="Valentin K."/>
            <person name="von Dassow P."/>
            <person name="Yamagishi T."/>
            <person name="Van de Peer Y."/>
            <person name="Wincker P."/>
        </authorList>
    </citation>
    <scope>NUCLEOTIDE SEQUENCE [LARGE SCALE GENOMIC DNA]</scope>
    <source>
        <strain evidence="14">Ec32 / CCAP1310/4</strain>
    </source>
</reference>
<keyword evidence="2" id="KW-0813">Transport</keyword>
<dbReference type="STRING" id="2880.D8LHA4"/>
<dbReference type="FunFam" id="3.40.50.300:FF:000630">
    <property type="entry name" value="ATP-binding cassette (ABC) transporter, putative"/>
    <property type="match status" value="1"/>
</dbReference>
<feature type="compositionally biased region" description="Gly residues" evidence="9">
    <location>
        <begin position="487"/>
        <end position="500"/>
    </location>
</feature>
<dbReference type="SUPFAM" id="SSF52540">
    <property type="entry name" value="P-loop containing nucleoside triphosphate hydrolases"/>
    <property type="match status" value="2"/>
</dbReference>
<dbReference type="InterPro" id="IPR003439">
    <property type="entry name" value="ABC_transporter-like_ATP-bd"/>
</dbReference>
<sequence>MPALRGVPSTEAVEADVELTGVGEGEEDDDAPLLRNFGMATPADGAPASPGVHPLPNSSYTRDSHSWASKLVFSWVDPVLEKSRGGRELQLGDTLLLPDGLTADVLSERFRHSWEGLVSGGRPSLASAFRALFFREYFVAGAFRLLTELAKIAAPMVLREVILFVEGKATAVPNNVTGGLALALYLLLLLLLQACALQHFIHGVFVVGAGVNTVATVAVFDKALRLSRASLEGPRLGQALNFQAKDASKLREFVVFFHNLWAAPLTALGCTLLLLRVVGASALVGVSLIPVLIPLETWVAKRSAKYRKGVLKVSDARISLIGEIIDGIKTVKLNSLDHGFKSKVELLRAKELASIRQALTLNAYNQAVMRSSPIVVTLATFAAYVLSGHELDAQTAFTSLALFGTIGHPFHVLPKAVQLLADAKVSLRRLEAFLLEGKPCLEHVTAEMRRGLSVVVGPIGCGKSTLLSGLVEHLPVRAEGGDKGWRENGGGGGRSGGGERGMGEVTVVAPDKRVAFCPDTPWIVNASARDNICLGFPAEAFDEVLYRRCVEACALERDFGEWEEGDRAIIGARGITVSGGQKARIALARAMYSRCYVVLLDDPLSALDNIVGGWVFRRAVLEMARDAAVVMTTHQPQYMRKGDCELFSVSGGALALRANGEEQVQGVEEQDTFLKATGLSTAVEGAEMEKPALAKATGEAHTPPAATANKPANATKPAEAKATDKTGSSMSTLSAKVNGDRARGGVSRSVYIGYLKACGAVVVSVALAISVVAQLVDVSKEIVLAYWSDSRTNRPGLYLTWYSLVCLSVVAMNVARFFVVCWLGLCGSESLHRSLLSKVMGAPLPFFQVTDNGRITSRFASDFDSIDLAIPTSLSSFMDAAAYRCQLIFGLGEAALTMVAAVGVVVGASPGVLFAIFPVALAYHRVQRTYRMAAKELKRLDSATKSPIYSHFQETLDGLSSIQAYAIEQNMRRKNFFTVDANARARLTWDATNRWLGIRLDLLGALVVFLATLMAVVAGRSSPGMVGLGLSYALTITRTLSFGVRSSTALENQFNSVERVQEFIGLAQEEDDSHKVKASGPATRRPWPSSGIELRDVDARHRPDLPLVLNGVTLSVKCGERVGICGRSGSGKSSLALALVRVVECCRGGVFLDGQDIRELPLALLRSGVTVISQDAHLFSGNVREAIDPVGQCSDARIWEIIEMVGLRDAVVDLPLGLATSVSERGANWSAGQRQLLCIARAMVNQPGVLVFDEATANVDAHTDSLIRQLIQSRLNQAAVVVIAHRLEDVISCHRVAVMSAGAIAEEGEPSVLLAEVDSMLSLLARELGPELERKLRDQHMHLIR</sequence>
<dbReference type="CDD" id="cd18580">
    <property type="entry name" value="ABC_6TM_ABCC_D2"/>
    <property type="match status" value="1"/>
</dbReference>
<feature type="transmembrane region" description="Helical" evidence="10">
    <location>
        <begin position="200"/>
        <end position="220"/>
    </location>
</feature>
<dbReference type="InterPro" id="IPR011527">
    <property type="entry name" value="ABC1_TM_dom"/>
</dbReference>
<dbReference type="InterPro" id="IPR017871">
    <property type="entry name" value="ABC_transporter-like_CS"/>
</dbReference>
<keyword evidence="3 10" id="KW-0812">Transmembrane</keyword>
<evidence type="ECO:0000259" key="12">
    <source>
        <dbReference type="PROSITE" id="PS50929"/>
    </source>
</evidence>
<dbReference type="FunCoup" id="D8LHA4">
    <property type="interactions" value="4"/>
</dbReference>
<accession>D8LHA4</accession>
<evidence type="ECO:0000256" key="6">
    <source>
        <dbReference type="ARBA" id="ARBA00022840"/>
    </source>
</evidence>
<evidence type="ECO:0000256" key="1">
    <source>
        <dbReference type="ARBA" id="ARBA00004141"/>
    </source>
</evidence>
<dbReference type="CDD" id="cd18579">
    <property type="entry name" value="ABC_6TM_ABCC_D1"/>
    <property type="match status" value="1"/>
</dbReference>
<evidence type="ECO:0000256" key="10">
    <source>
        <dbReference type="SAM" id="Phobius"/>
    </source>
</evidence>
<feature type="region of interest" description="Disordered" evidence="9">
    <location>
        <begin position="1"/>
        <end position="31"/>
    </location>
</feature>
<feature type="domain" description="ABC transmembrane type-1" evidence="12">
    <location>
        <begin position="138"/>
        <end position="422"/>
    </location>
</feature>
<comment type="subcellular location">
    <subcellularLocation>
        <location evidence="1">Membrane</location>
        <topology evidence="1">Multi-pass membrane protein</topology>
    </subcellularLocation>
</comment>
<feature type="transmembrane region" description="Helical" evidence="10">
    <location>
        <begin position="280"/>
        <end position="299"/>
    </location>
</feature>
<dbReference type="GO" id="GO:0140359">
    <property type="term" value="F:ABC-type transporter activity"/>
    <property type="evidence" value="ECO:0007669"/>
    <property type="project" value="InterPro"/>
</dbReference>
<dbReference type="OMA" id="WDATNRW"/>